<feature type="repeat" description="ANK" evidence="3">
    <location>
        <begin position="108"/>
        <end position="140"/>
    </location>
</feature>
<dbReference type="Pfam" id="PF00023">
    <property type="entry name" value="Ank"/>
    <property type="match status" value="1"/>
</dbReference>
<dbReference type="PANTHER" id="PTHR24123">
    <property type="entry name" value="ANKYRIN REPEAT-CONTAINING"/>
    <property type="match status" value="1"/>
</dbReference>
<dbReference type="Pfam" id="PF12796">
    <property type="entry name" value="Ank_2"/>
    <property type="match status" value="1"/>
</dbReference>
<keyword evidence="2 3" id="KW-0040">ANK repeat</keyword>
<evidence type="ECO:0000313" key="5">
    <source>
        <dbReference type="EMBL" id="KAF7189600.1"/>
    </source>
</evidence>
<feature type="region of interest" description="Disordered" evidence="4">
    <location>
        <begin position="438"/>
        <end position="475"/>
    </location>
</feature>
<evidence type="ECO:0000256" key="2">
    <source>
        <dbReference type="ARBA" id="ARBA00023043"/>
    </source>
</evidence>
<keyword evidence="6" id="KW-1185">Reference proteome</keyword>
<evidence type="ECO:0000256" key="4">
    <source>
        <dbReference type="SAM" id="MobiDB-lite"/>
    </source>
</evidence>
<gene>
    <name evidence="5" type="ORF">HII31_09044</name>
</gene>
<sequence length="650" mass="71209">MHGRPLSTPRHQKSASALQIRKFCTFSHHEVDPMATYVGNSASGHAWQINGNITNNSYHYTLERKRTDATLRRDKRNGALLRAAARGQTSRILNLLQLGADIDYSDEHGFQALHYAALSGYEDTVKRLLEKGADLHAESLDCGTALHLAALKSRAVVVDLLLTHRADPGAGSRFLGSVLHCASYAGHIGILQRLISCGINTSSCDTVIPSLLGSIRDEGDINVDFESSGGTEDGFFVGTMRGLLQCAPVVLAVLAGHLDIIEQKLLPRPYCDCPTWPLETLHDGERTPRPAGSISPLFISMASEKDDMLRAVIKMGFSPDSVTSDGTPALVNALLYGTLEVARTLLALGANRDLEECHIKSLYDCVEHSGGPMAVNVRYIQFMRIELDMEFESWPWISKFARAPVEVSPRTGPECRNPDQITSNKAAELVERSNTAALSTSSTYDSHRISKKPIGNRDAELEGGSSDIDSSPNAETNLKVPCVTSNQNLGQENHYGQQEWPAGPSRRLLEPIMENEIVEWNGLRRRPTLDGLTDRPNGYMSDGPLRYPDLQAVEDRTLSDDNSDGFSGCVPFVPITQEMASSARWDRVDLAAGSKSHFSRWNIFAPRRRGRSALWKAYCSAMSPSSPAGEYVAVQAREHATILRATPNSA</sequence>
<keyword evidence="1" id="KW-0677">Repeat</keyword>
<feature type="repeat" description="ANK" evidence="3">
    <location>
        <begin position="141"/>
        <end position="173"/>
    </location>
</feature>
<evidence type="ECO:0000256" key="3">
    <source>
        <dbReference type="PROSITE-ProRule" id="PRU00023"/>
    </source>
</evidence>
<proteinExistence type="predicted"/>
<dbReference type="OrthoDB" id="4772757at2759"/>
<name>A0A8H6RD02_9PEZI</name>
<dbReference type="SUPFAM" id="SSF48403">
    <property type="entry name" value="Ankyrin repeat"/>
    <property type="match status" value="1"/>
</dbReference>
<evidence type="ECO:0000313" key="6">
    <source>
        <dbReference type="Proteomes" id="UP000660729"/>
    </source>
</evidence>
<dbReference type="Proteomes" id="UP000660729">
    <property type="component" value="Unassembled WGS sequence"/>
</dbReference>
<protein>
    <submittedName>
        <fullName evidence="5">Ankyrin-2</fullName>
    </submittedName>
</protein>
<dbReference type="PROSITE" id="PS50088">
    <property type="entry name" value="ANK_REPEAT"/>
    <property type="match status" value="2"/>
</dbReference>
<dbReference type="EMBL" id="JABCIY010000183">
    <property type="protein sequence ID" value="KAF7189600.1"/>
    <property type="molecule type" value="Genomic_DNA"/>
</dbReference>
<comment type="caution">
    <text evidence="5">The sequence shown here is derived from an EMBL/GenBank/DDBJ whole genome shotgun (WGS) entry which is preliminary data.</text>
</comment>
<dbReference type="InterPro" id="IPR051165">
    <property type="entry name" value="Multifunctional_ANK_Repeat"/>
</dbReference>
<dbReference type="Gene3D" id="1.25.40.20">
    <property type="entry name" value="Ankyrin repeat-containing domain"/>
    <property type="match status" value="1"/>
</dbReference>
<dbReference type="InterPro" id="IPR002110">
    <property type="entry name" value="Ankyrin_rpt"/>
</dbReference>
<dbReference type="PANTHER" id="PTHR24123:SF33">
    <property type="entry name" value="PROTEIN HOS4"/>
    <property type="match status" value="1"/>
</dbReference>
<dbReference type="PROSITE" id="PS50297">
    <property type="entry name" value="ANK_REP_REGION"/>
    <property type="match status" value="1"/>
</dbReference>
<evidence type="ECO:0000256" key="1">
    <source>
        <dbReference type="ARBA" id="ARBA00022737"/>
    </source>
</evidence>
<organism evidence="5 6">
    <name type="scientific">Pseudocercospora fuligena</name>
    <dbReference type="NCBI Taxonomy" id="685502"/>
    <lineage>
        <taxon>Eukaryota</taxon>
        <taxon>Fungi</taxon>
        <taxon>Dikarya</taxon>
        <taxon>Ascomycota</taxon>
        <taxon>Pezizomycotina</taxon>
        <taxon>Dothideomycetes</taxon>
        <taxon>Dothideomycetidae</taxon>
        <taxon>Mycosphaerellales</taxon>
        <taxon>Mycosphaerellaceae</taxon>
        <taxon>Pseudocercospora</taxon>
    </lineage>
</organism>
<dbReference type="InterPro" id="IPR036770">
    <property type="entry name" value="Ankyrin_rpt-contain_sf"/>
</dbReference>
<dbReference type="SMART" id="SM00248">
    <property type="entry name" value="ANK"/>
    <property type="match status" value="6"/>
</dbReference>
<reference evidence="5" key="1">
    <citation type="submission" date="2020-04" db="EMBL/GenBank/DDBJ databases">
        <title>Draft genome resource of the tomato pathogen Pseudocercospora fuligena.</title>
        <authorList>
            <person name="Zaccaron A."/>
        </authorList>
    </citation>
    <scope>NUCLEOTIDE SEQUENCE</scope>
    <source>
        <strain evidence="5">PF001</strain>
    </source>
</reference>
<accession>A0A8H6RD02</accession>
<dbReference type="AlphaFoldDB" id="A0A8H6RD02"/>